<dbReference type="InterPro" id="IPR040343">
    <property type="entry name" value="Cet1/Ctl1"/>
</dbReference>
<sequence>MSSCISPMAEDSHSSLSASASSASHRHKWGRYLEPLIYARKAQRTSGWTLISGGYQVLSTKPPPGTKLDRSTSKTTPLPSRPSVAANGQSPVNGGVAVSKPISSLGPWEPSKMGVIPHEEITKLICDFLFQHAVMRKNLGAGSAGGTAVGQGAVLEIKAKLDQLIDQNRGEWLQLPVLTKCIVLKKDSSLRIAFESLISLLSHKAQHHTLNDFLNNTIKSSMPASDTKCIPLSYTHKKEHNTFYEISPSALSPLI</sequence>
<dbReference type="InterPro" id="IPR004206">
    <property type="entry name" value="mRNA_triPase_Cet1"/>
</dbReference>
<keyword evidence="4 8" id="KW-0507">mRNA processing</keyword>
<dbReference type="SUPFAM" id="SSF55154">
    <property type="entry name" value="CYTH-like phosphatases"/>
    <property type="match status" value="1"/>
</dbReference>
<dbReference type="EMBL" id="LCZI01001307">
    <property type="protein sequence ID" value="KKZ61395.1"/>
    <property type="molecule type" value="Genomic_DNA"/>
</dbReference>
<comment type="subcellular location">
    <subcellularLocation>
        <location evidence="2 8">Nucleus</location>
    </subcellularLocation>
</comment>
<comment type="caution">
    <text evidence="11">The sequence shown here is derived from an EMBL/GenBank/DDBJ whole genome shotgun (WGS) entry which is preliminary data.</text>
</comment>
<comment type="subunit">
    <text evidence="8">Heterodimer. The mRNA-capping enzyme is composed of two separate chains alpha and beta, respectively a mRNA guanylyltransferase and an mRNA 5'-triphosphate monophosphatase.</text>
</comment>
<keyword evidence="8" id="KW-0506">mRNA capping</keyword>
<evidence type="ECO:0000256" key="2">
    <source>
        <dbReference type="ARBA" id="ARBA00004123"/>
    </source>
</evidence>
<dbReference type="GO" id="GO:0006370">
    <property type="term" value="P:7-methylguanosine mRNA capping"/>
    <property type="evidence" value="ECO:0007669"/>
    <property type="project" value="UniProtKB-UniRule"/>
</dbReference>
<evidence type="ECO:0000256" key="9">
    <source>
        <dbReference type="SAM" id="MobiDB-lite"/>
    </source>
</evidence>
<evidence type="ECO:0000313" key="12">
    <source>
        <dbReference type="Proteomes" id="UP000034164"/>
    </source>
</evidence>
<feature type="domain" description="mRNA triphosphatase Cet1-like" evidence="10">
    <location>
        <begin position="119"/>
        <end position="248"/>
    </location>
</feature>
<proteinExistence type="inferred from homology"/>
<dbReference type="Pfam" id="PF02940">
    <property type="entry name" value="mRNA_triPase"/>
    <property type="match status" value="1"/>
</dbReference>
<comment type="catalytic activity">
    <reaction evidence="7">
        <text>a 5'-end triphospho-ribonucleoside in mRNA + H2O = a 5'-end diphospho-ribonucleoside in mRNA + phosphate + H(+)</text>
        <dbReference type="Rhea" id="RHEA:67004"/>
        <dbReference type="Rhea" id="RHEA-COMP:17164"/>
        <dbReference type="Rhea" id="RHEA-COMP:17165"/>
        <dbReference type="ChEBI" id="CHEBI:15377"/>
        <dbReference type="ChEBI" id="CHEBI:15378"/>
        <dbReference type="ChEBI" id="CHEBI:43474"/>
        <dbReference type="ChEBI" id="CHEBI:167616"/>
        <dbReference type="ChEBI" id="CHEBI:167618"/>
        <dbReference type="EC" id="3.6.1.74"/>
    </reaction>
    <physiologicalReaction direction="left-to-right" evidence="7">
        <dbReference type="Rhea" id="RHEA:67005"/>
    </physiologicalReaction>
</comment>
<keyword evidence="6 8" id="KW-0539">Nucleus</keyword>
<feature type="region of interest" description="Disordered" evidence="9">
    <location>
        <begin position="59"/>
        <end position="92"/>
    </location>
</feature>
<accession>A0A0G2HUK9</accession>
<evidence type="ECO:0000256" key="8">
    <source>
        <dbReference type="RuleBase" id="RU367053"/>
    </source>
</evidence>
<dbReference type="Proteomes" id="UP000034164">
    <property type="component" value="Unassembled WGS sequence"/>
</dbReference>
<dbReference type="PANTHER" id="PTHR28118">
    <property type="entry name" value="POLYNUCLEOTIDE 5'-TRIPHOSPHATASE-RELATED"/>
    <property type="match status" value="1"/>
</dbReference>
<evidence type="ECO:0000256" key="7">
    <source>
        <dbReference type="ARBA" id="ARBA00047740"/>
    </source>
</evidence>
<dbReference type="EC" id="3.6.1.74" evidence="8"/>
<feature type="region of interest" description="Disordered" evidence="9">
    <location>
        <begin position="1"/>
        <end position="21"/>
    </location>
</feature>
<evidence type="ECO:0000256" key="1">
    <source>
        <dbReference type="ARBA" id="ARBA00001946"/>
    </source>
</evidence>
<dbReference type="GO" id="GO:0140818">
    <property type="term" value="F:mRNA 5'-triphosphate monophosphatase activity"/>
    <property type="evidence" value="ECO:0007669"/>
    <property type="project" value="UniProtKB-EC"/>
</dbReference>
<evidence type="ECO:0000256" key="4">
    <source>
        <dbReference type="ARBA" id="ARBA00022664"/>
    </source>
</evidence>
<dbReference type="Gene3D" id="3.20.100.10">
    <property type="entry name" value="mRNA triphosphatase Cet1-like"/>
    <property type="match status" value="1"/>
</dbReference>
<dbReference type="GO" id="GO:0031533">
    <property type="term" value="C:mRNA capping enzyme complex"/>
    <property type="evidence" value="ECO:0007669"/>
    <property type="project" value="UniProtKB-UniRule"/>
</dbReference>
<comment type="similarity">
    <text evidence="3 8">Belongs to the fungal TPase family.</text>
</comment>
<dbReference type="InterPro" id="IPR037009">
    <property type="entry name" value="mRNA_triPase_Cet1_sf"/>
</dbReference>
<evidence type="ECO:0000259" key="10">
    <source>
        <dbReference type="Pfam" id="PF02940"/>
    </source>
</evidence>
<protein>
    <recommendedName>
        <fullName evidence="8">mRNA-capping enzyme subunit beta</fullName>
        <ecNumber evidence="8">3.6.1.74</ecNumber>
    </recommendedName>
    <alternativeName>
        <fullName evidence="8">mRNA 5'-phosphatase</fullName>
    </alternativeName>
    <alternativeName>
        <fullName evidence="8">mRNA 5'-triphosphate monophosphatase</fullName>
    </alternativeName>
</protein>
<dbReference type="OrthoDB" id="272147at2759"/>
<dbReference type="InterPro" id="IPR033469">
    <property type="entry name" value="CYTH-like_dom_sf"/>
</dbReference>
<gene>
    <name evidence="11" type="ORF">EMCG_04001</name>
</gene>
<keyword evidence="5 8" id="KW-0378">Hydrolase</keyword>
<reference evidence="12" key="1">
    <citation type="journal article" date="2015" name="PLoS Genet.">
        <title>The dynamic genome and transcriptome of the human fungal pathogen Blastomyces and close relative Emmonsia.</title>
        <authorList>
            <person name="Munoz J.F."/>
            <person name="Gauthier G.M."/>
            <person name="Desjardins C.A."/>
            <person name="Gallo J.E."/>
            <person name="Holder J."/>
            <person name="Sullivan T.D."/>
            <person name="Marty A.J."/>
            <person name="Carmen J.C."/>
            <person name="Chen Z."/>
            <person name="Ding L."/>
            <person name="Gujja S."/>
            <person name="Magrini V."/>
            <person name="Misas E."/>
            <person name="Mitreva M."/>
            <person name="Priest M."/>
            <person name="Saif S."/>
            <person name="Whiston E.A."/>
            <person name="Young S."/>
            <person name="Zeng Q."/>
            <person name="Goldman W.E."/>
            <person name="Mardis E.R."/>
            <person name="Taylor J.W."/>
            <person name="McEwen J.G."/>
            <person name="Clay O.K."/>
            <person name="Klein B.S."/>
            <person name="Cuomo C.A."/>
        </authorList>
    </citation>
    <scope>NUCLEOTIDE SEQUENCE [LARGE SCALE GENOMIC DNA]</scope>
    <source>
        <strain evidence="12">UAMH 3008</strain>
    </source>
</reference>
<organism evidence="11 12">
    <name type="scientific">[Emmonsia] crescens</name>
    <dbReference type="NCBI Taxonomy" id="73230"/>
    <lineage>
        <taxon>Eukaryota</taxon>
        <taxon>Fungi</taxon>
        <taxon>Dikarya</taxon>
        <taxon>Ascomycota</taxon>
        <taxon>Pezizomycotina</taxon>
        <taxon>Eurotiomycetes</taxon>
        <taxon>Eurotiomycetidae</taxon>
        <taxon>Onygenales</taxon>
        <taxon>Ajellomycetaceae</taxon>
        <taxon>Emergomyces</taxon>
    </lineage>
</organism>
<dbReference type="VEuPathDB" id="FungiDB:EMCG_04001"/>
<evidence type="ECO:0000313" key="11">
    <source>
        <dbReference type="EMBL" id="KKZ61395.1"/>
    </source>
</evidence>
<comment type="cofactor">
    <cofactor evidence="1 8">
        <name>Mg(2+)</name>
        <dbReference type="ChEBI" id="CHEBI:18420"/>
    </cofactor>
</comment>
<evidence type="ECO:0000256" key="6">
    <source>
        <dbReference type="ARBA" id="ARBA00023242"/>
    </source>
</evidence>
<evidence type="ECO:0000256" key="5">
    <source>
        <dbReference type="ARBA" id="ARBA00022801"/>
    </source>
</evidence>
<dbReference type="GO" id="GO:0004651">
    <property type="term" value="F:polynucleotide 5'-phosphatase activity"/>
    <property type="evidence" value="ECO:0007669"/>
    <property type="project" value="UniProtKB-UniRule"/>
</dbReference>
<dbReference type="AlphaFoldDB" id="A0A0G2HUK9"/>
<name>A0A0G2HUK9_9EURO</name>
<comment type="function">
    <text evidence="8">First step of mRNA capping. Converts the 5'-triphosphate end of a nascent mRNA chain into a diphosphate end.</text>
</comment>
<evidence type="ECO:0000256" key="3">
    <source>
        <dbReference type="ARBA" id="ARBA00006345"/>
    </source>
</evidence>
<dbReference type="PANTHER" id="PTHR28118:SF1">
    <property type="entry name" value="POLYNUCLEOTIDE 5'-TRIPHOSPHATASE CTL1-RELATED"/>
    <property type="match status" value="1"/>
</dbReference>